<dbReference type="GO" id="GO:0046872">
    <property type="term" value="F:metal ion binding"/>
    <property type="evidence" value="ECO:0007669"/>
    <property type="project" value="UniProtKB-UniRule"/>
</dbReference>
<gene>
    <name evidence="3" type="ORF">DV20_27515</name>
</gene>
<dbReference type="SUPFAM" id="SSF51658">
    <property type="entry name" value="Xylose isomerase-like"/>
    <property type="match status" value="1"/>
</dbReference>
<dbReference type="InterPro" id="IPR043700">
    <property type="entry name" value="DSD"/>
</dbReference>
<evidence type="ECO:0000313" key="4">
    <source>
        <dbReference type="Proteomes" id="UP000027345"/>
    </source>
</evidence>
<dbReference type="Pfam" id="PF01261">
    <property type="entry name" value="AP_endonuc_2"/>
    <property type="match status" value="1"/>
</dbReference>
<dbReference type="InterPro" id="IPR029068">
    <property type="entry name" value="Glyas_Bleomycin-R_OHBP_Dase"/>
</dbReference>
<comment type="cofactor">
    <cofactor evidence="1">
        <name>a divalent metal cation</name>
        <dbReference type="ChEBI" id="CHEBI:60240"/>
    </cofactor>
</comment>
<sequence>MSSTEPRRSIATVCLSGTLEDKLTAAARAGFDGVEIFENDLVASSWPAKEIGEHCAELGLSIDLYQPFRDFEAVPPDVLARNLRRAERKFDVMDQLGADTMLVCSSVSPDAVDDDDLAAEQLHLLAERAAARGIRIAYEALAWGRFVNTYEHSWRIVRRAAHPALGLCLDSFHILSRGSDPAAIRTIPGEKLFFLQLADAPRLQMDVLQWSRHHRLFPGQGAFDLTAFTRNVLAAGYRGPLSLEVFNDVFRQADPGPAAVDAMRSLLSLQETLGVADLPPAPELAGHAFVELAVDAEAEVRLTDALRGLGFAETGQHRSKPVRLWQQGDARILLNGSPAAAGASVGAIAVESADPVASARRAQRLLAPILPRSHRAGEADLSAVAAPDGTSVFFCRTGAGAADSWLGDFTQLPAAGAGAGVTGIDHLALTQPFDHFDEAALFYRAVLGLEPEPVTEFAAPFGLVRSRTVADRSGRVRVALESALLRRGDWAPGVREPQRIALTTEDALASARRMRELGAPLLEIPGNYYDDLDARLAPDPELVAALRQHSVLYDRDETGELLHFFTVVLGGRVFFEVVQRIGGYAGDGAVNSPVRMAAHRRQRAAALG</sequence>
<comment type="similarity">
    <text evidence="1">Belongs to the bacterial two-domain DSD family.</text>
</comment>
<comment type="caution">
    <text evidence="1">Lacks conserved residue(s) required for the propagation of feature annotation.</text>
</comment>
<organism evidence="3 4">
    <name type="scientific">Amycolatopsis rifamycinica</name>
    <dbReference type="NCBI Taxonomy" id="287986"/>
    <lineage>
        <taxon>Bacteria</taxon>
        <taxon>Bacillati</taxon>
        <taxon>Actinomycetota</taxon>
        <taxon>Actinomycetes</taxon>
        <taxon>Pseudonocardiales</taxon>
        <taxon>Pseudonocardiaceae</taxon>
        <taxon>Amycolatopsis</taxon>
    </lineage>
</organism>
<feature type="binding site" evidence="1">
    <location>
        <position position="244"/>
    </location>
    <ligand>
        <name>a divalent metal cation</name>
        <dbReference type="ChEBI" id="CHEBI:60240"/>
        <note>catalytic</note>
    </ligand>
</feature>
<dbReference type="InterPro" id="IPR036237">
    <property type="entry name" value="Xyl_isomerase-like_sf"/>
</dbReference>
<dbReference type="PANTHER" id="PTHR12110:SF21">
    <property type="entry name" value="XYLOSE ISOMERASE-LIKE TIM BARREL DOMAIN-CONTAINING PROTEIN"/>
    <property type="match status" value="1"/>
</dbReference>
<feature type="binding site" evidence="1">
    <location>
        <position position="139"/>
    </location>
    <ligand>
        <name>a divalent metal cation</name>
        <dbReference type="ChEBI" id="CHEBI:60240"/>
        <note>catalytic</note>
    </ligand>
</feature>
<evidence type="ECO:0000256" key="1">
    <source>
        <dbReference type="HAMAP-Rule" id="MF_02238"/>
    </source>
</evidence>
<name>A0A066TUU1_9PSEU</name>
<dbReference type="OrthoDB" id="9780241at2"/>
<dbReference type="InterPro" id="IPR013022">
    <property type="entry name" value="Xyl_isomerase-like_TIM-brl"/>
</dbReference>
<dbReference type="HAMAP" id="MF_02238">
    <property type="entry name" value="DSD"/>
    <property type="match status" value="1"/>
</dbReference>
<comment type="caution">
    <text evidence="3">The sequence shown here is derived from an EMBL/GenBank/DDBJ whole genome shotgun (WGS) entry which is preliminary data.</text>
</comment>
<dbReference type="eggNOG" id="COG3185">
    <property type="taxonomic scope" value="Bacteria"/>
</dbReference>
<comment type="catalytic activity">
    <reaction evidence="1">
        <text>3-dehydroshikimate = 3,4-dihydroxybenzoate + H2O</text>
        <dbReference type="Rhea" id="RHEA:24848"/>
        <dbReference type="ChEBI" id="CHEBI:15377"/>
        <dbReference type="ChEBI" id="CHEBI:16630"/>
        <dbReference type="ChEBI" id="CHEBI:36241"/>
        <dbReference type="EC" id="4.2.1.118"/>
    </reaction>
</comment>
<dbReference type="STRING" id="287986.DV20_27515"/>
<dbReference type="UniPathway" id="UPA00088"/>
<keyword evidence="3" id="KW-0670">Pyruvate</keyword>
<keyword evidence="1" id="KW-0456">Lyase</keyword>
<dbReference type="Pfam" id="PF14696">
    <property type="entry name" value="Glyoxalase_5"/>
    <property type="match status" value="1"/>
</dbReference>
<dbReference type="GO" id="GO:0051213">
    <property type="term" value="F:dioxygenase activity"/>
    <property type="evidence" value="ECO:0007669"/>
    <property type="project" value="UniProtKB-KW"/>
</dbReference>
<dbReference type="Proteomes" id="UP000027345">
    <property type="component" value="Unassembled WGS sequence"/>
</dbReference>
<dbReference type="PROSITE" id="PS51819">
    <property type="entry name" value="VOC"/>
    <property type="match status" value="1"/>
</dbReference>
<keyword evidence="3" id="KW-0223">Dioxygenase</keyword>
<proteinExistence type="inferred from homology"/>
<dbReference type="InterPro" id="IPR050312">
    <property type="entry name" value="IolE/XylAMocC-like"/>
</dbReference>
<feature type="domain" description="VOC" evidence="2">
    <location>
        <begin position="423"/>
        <end position="567"/>
    </location>
</feature>
<dbReference type="PANTHER" id="PTHR12110">
    <property type="entry name" value="HYDROXYPYRUVATE ISOMERASE"/>
    <property type="match status" value="1"/>
</dbReference>
<evidence type="ECO:0000259" key="2">
    <source>
        <dbReference type="PROSITE" id="PS51819"/>
    </source>
</evidence>
<evidence type="ECO:0000313" key="3">
    <source>
        <dbReference type="EMBL" id="KDN18961.1"/>
    </source>
</evidence>
<dbReference type="RefSeq" id="WP_043785104.1">
    <property type="nucleotide sequence ID" value="NZ_JMQI01000058.1"/>
</dbReference>
<dbReference type="GO" id="GO:0046279">
    <property type="term" value="P:3,4-dihydroxybenzoate biosynthetic process"/>
    <property type="evidence" value="ECO:0007669"/>
    <property type="project" value="UniProtKB-UniRule"/>
</dbReference>
<comment type="pathway">
    <text evidence="1">Aromatic compound metabolism; 3,4-dihydroxybenzoate biosynthesis.</text>
</comment>
<comment type="function">
    <text evidence="1">Catalyzes the conversion of 3-dehydroshikimate to protocatechuate (3,4-dihydroxybenzoate), a common intermediate of quinate and shikimate degradation pathways.</text>
</comment>
<dbReference type="EC" id="4.2.1.118" evidence="1"/>
<accession>A0A066TUU1</accession>
<dbReference type="GO" id="GO:0046565">
    <property type="term" value="F:3-dehydroshikimate dehydratase activity"/>
    <property type="evidence" value="ECO:0007669"/>
    <property type="project" value="UniProtKB-UniRule"/>
</dbReference>
<dbReference type="SUPFAM" id="SSF54593">
    <property type="entry name" value="Glyoxalase/Bleomycin resistance protein/Dihydroxybiphenyl dioxygenase"/>
    <property type="match status" value="1"/>
</dbReference>
<keyword evidence="4" id="KW-1185">Reference proteome</keyword>
<dbReference type="AlphaFoldDB" id="A0A066TUU1"/>
<dbReference type="EMBL" id="JMQI01000058">
    <property type="protein sequence ID" value="KDN18961.1"/>
    <property type="molecule type" value="Genomic_DNA"/>
</dbReference>
<feature type="binding site" evidence="1">
    <location>
        <position position="170"/>
    </location>
    <ligand>
        <name>a divalent metal cation</name>
        <dbReference type="ChEBI" id="CHEBI:60240"/>
        <note>catalytic</note>
    </ligand>
</feature>
<reference evidence="3 4" key="1">
    <citation type="submission" date="2014-05" db="EMBL/GenBank/DDBJ databases">
        <title>Draft genome sequence of Amycolatopsis rifamycinica DSM 46095.</title>
        <authorList>
            <person name="Lal R."/>
            <person name="Saxena A."/>
            <person name="Kumari R."/>
            <person name="Mukherjee U."/>
            <person name="Singh P."/>
            <person name="Sangwan N."/>
            <person name="Mahato N.K."/>
        </authorList>
    </citation>
    <scope>NUCLEOTIDE SEQUENCE [LARGE SCALE GENOMIC DNA]</scope>
    <source>
        <strain evidence="3 4">DSM 46095</strain>
    </source>
</reference>
<dbReference type="Gene3D" id="3.20.20.150">
    <property type="entry name" value="Divalent-metal-dependent TIM barrel enzymes"/>
    <property type="match status" value="1"/>
</dbReference>
<protein>
    <recommendedName>
        <fullName evidence="1">3-dehydroshikimate dehydratase</fullName>
        <shortName evidence="1">DSD</shortName>
        <ecNumber evidence="1">4.2.1.118</ecNumber>
    </recommendedName>
</protein>
<dbReference type="InterPro" id="IPR037523">
    <property type="entry name" value="VOC_core"/>
</dbReference>
<dbReference type="eggNOG" id="COG1082">
    <property type="taxonomic scope" value="Bacteria"/>
</dbReference>
<dbReference type="Gene3D" id="3.10.180.10">
    <property type="entry name" value="2,3-Dihydroxybiphenyl 1,2-Dioxygenase, domain 1"/>
    <property type="match status" value="2"/>
</dbReference>
<keyword evidence="1" id="KW-0479">Metal-binding</keyword>
<feature type="binding site" evidence="1">
    <location>
        <position position="196"/>
    </location>
    <ligand>
        <name>a divalent metal cation</name>
        <dbReference type="ChEBI" id="CHEBI:60240"/>
        <note>catalytic</note>
    </ligand>
</feature>
<keyword evidence="3" id="KW-0560">Oxidoreductase</keyword>